<feature type="compositionally biased region" description="Basic residues" evidence="1">
    <location>
        <begin position="314"/>
        <end position="324"/>
    </location>
</feature>
<reference evidence="2 3" key="1">
    <citation type="submission" date="2020-02" db="EMBL/GenBank/DDBJ databases">
        <authorList>
            <person name="Ferguson B K."/>
        </authorList>
    </citation>
    <scope>NUCLEOTIDE SEQUENCE [LARGE SCALE GENOMIC DNA]</scope>
</reference>
<evidence type="ECO:0000313" key="3">
    <source>
        <dbReference type="Proteomes" id="UP000479190"/>
    </source>
</evidence>
<feature type="compositionally biased region" description="Gly residues" evidence="1">
    <location>
        <begin position="295"/>
        <end position="305"/>
    </location>
</feature>
<evidence type="ECO:0000256" key="1">
    <source>
        <dbReference type="SAM" id="MobiDB-lite"/>
    </source>
</evidence>
<evidence type="ECO:0000313" key="2">
    <source>
        <dbReference type="EMBL" id="CAB0030834.1"/>
    </source>
</evidence>
<feature type="compositionally biased region" description="Polar residues" evidence="1">
    <location>
        <begin position="356"/>
        <end position="368"/>
    </location>
</feature>
<dbReference type="Proteomes" id="UP000479190">
    <property type="component" value="Unassembled WGS sequence"/>
</dbReference>
<gene>
    <name evidence="2" type="ORF">TBRA_LOCUS2821</name>
</gene>
<proteinExistence type="predicted"/>
<dbReference type="EMBL" id="CADCXV010000557">
    <property type="protein sequence ID" value="CAB0030834.1"/>
    <property type="molecule type" value="Genomic_DNA"/>
</dbReference>
<organism evidence="2 3">
    <name type="scientific">Trichogramma brassicae</name>
    <dbReference type="NCBI Taxonomy" id="86971"/>
    <lineage>
        <taxon>Eukaryota</taxon>
        <taxon>Metazoa</taxon>
        <taxon>Ecdysozoa</taxon>
        <taxon>Arthropoda</taxon>
        <taxon>Hexapoda</taxon>
        <taxon>Insecta</taxon>
        <taxon>Pterygota</taxon>
        <taxon>Neoptera</taxon>
        <taxon>Endopterygota</taxon>
        <taxon>Hymenoptera</taxon>
        <taxon>Apocrita</taxon>
        <taxon>Proctotrupomorpha</taxon>
        <taxon>Chalcidoidea</taxon>
        <taxon>Trichogrammatidae</taxon>
        <taxon>Trichogramma</taxon>
    </lineage>
</organism>
<accession>A0A6H5HZT6</accession>
<name>A0A6H5HZT6_9HYME</name>
<feature type="compositionally biased region" description="Low complexity" evidence="1">
    <location>
        <begin position="327"/>
        <end position="338"/>
    </location>
</feature>
<dbReference type="OrthoDB" id="7677957at2759"/>
<protein>
    <submittedName>
        <fullName evidence="2">Uncharacterized protein</fullName>
    </submittedName>
</protein>
<feature type="region of interest" description="Disordered" evidence="1">
    <location>
        <begin position="266"/>
        <end position="368"/>
    </location>
</feature>
<keyword evidence="3" id="KW-1185">Reference proteome</keyword>
<dbReference type="AlphaFoldDB" id="A0A6H5HZT6"/>
<sequence>MFDNLTTISRSNFNIDGRSLKSFCISGPSEAACAYVTASFHRCSRVWRISQYPHINRPSREIERAKCATYIVHDERMKNVRASASLTQAYAIGSRLSNIRTRSLFNTDGEGSLSLRPLWPKKVHLLYTKALSASRKLSYSKPFLITRIDVYIYIKCIRVGIKFVLHARSATGSNITLVSIYIRDSAYLYIRAFLESLLLVSNDNCFFLRQQRVTCSSFCRSVRTSWNFKPNNERRPGRRAKTLLRIILDFPQEAVNNSSGKGRLYPAYSLSGSEGEETNSINNPPPSHRSNTSGRSGGGGGGGYTGHHYSATGSHKRSYQHHHQQREQQQQQQLQLQQSREHPLYHVPNSGAGLSDTPTSGNASDETLTDSELTNLARDSTLLVHNVCWRVI</sequence>